<evidence type="ECO:0000313" key="9">
    <source>
        <dbReference type="EMBL" id="HIX66786.1"/>
    </source>
</evidence>
<feature type="domain" description="ABC3 transporter permease C-terminal" evidence="8">
    <location>
        <begin position="262"/>
        <end position="368"/>
    </location>
</feature>
<comment type="caution">
    <text evidence="9">The sequence shown here is derived from an EMBL/GenBank/DDBJ whole genome shotgun (WGS) entry which is preliminary data.</text>
</comment>
<feature type="transmembrane region" description="Helical" evidence="7">
    <location>
        <begin position="311"/>
        <end position="337"/>
    </location>
</feature>
<evidence type="ECO:0000256" key="4">
    <source>
        <dbReference type="ARBA" id="ARBA00022989"/>
    </source>
</evidence>
<dbReference type="Proteomes" id="UP000886721">
    <property type="component" value="Unassembled WGS sequence"/>
</dbReference>
<keyword evidence="5 7" id="KW-0472">Membrane</keyword>
<feature type="transmembrane region" description="Helical" evidence="7">
    <location>
        <begin position="423"/>
        <end position="443"/>
    </location>
</feature>
<sequence>MKKYNDKILWKMAVRSLQHDKSRTRTILLAIILSVFLVFTILTVGSTYWKMEKLQTIRQHGAKFDAVLMGGVTQKQREICKKDAGIATIGFQAYSGYSEATEKDDTLHSGLIWCDEVFWEQQMAPAREWVKGSYPQKEKELMVTQTALEDCGMGDLTVGDSFELTYGDKKGLHTKTFTISGIWDGYGDRQVFFVSEKFFENSGYSMDQTRSGSMYLDFRQSYLSDEEQQKFLNRLELGEQQYLQFNQEMSNSIEIMIGAAGLIIAICLSAYLFIYNILSLSLSSNIRYYGLLETIGMTGSQIRKCLKRQMVLLASAGIAIGMILGVIVSFRLVPFIVTALGIHQDDVHVVFHLAVFLLAAGIACATIFIGNRHAMKTAGSVSPVEALSYRGISGKQRSHKTRKGHVLWRMAAEQLRKDTKKSIIVVLSLAASFSIFVCLITLIQSHGARTVYTNYMNQDLIIQNDTLLKEKESDWKQIMDEDFLDSIREIPGVENAVSLSTANIIVPWDGDLTKTWMTKFYEKWMENPFGEEEQKEYQQHPEHFPSVLYGISHKEFDYLNKTLEEKISWKDFKNGKVCLLYTSGMTLEEKDFIGKTVAYSEDREEKSMEKMKIGGLIQEEYYASGRGEGLVLLTSQKHMEKVLNSFLFRIGVTYQEPYDQETEEKILRQMEETPGYQDFSYESKIEDMEEAKRAQGNMMGVGIGLTIILAWIGIMNYINTVSGNISSRQTDLAILEGIGMTRRQIKGMLIREGLLYSLGSWGITATIGMGATYLIYQKMNSNQIQFEIPWPWILGMAGTILIMCVLVPLFFYHIIGKRKSLIDRIREIQ</sequence>
<dbReference type="GO" id="GO:0022857">
    <property type="term" value="F:transmembrane transporter activity"/>
    <property type="evidence" value="ECO:0007669"/>
    <property type="project" value="TreeGrafter"/>
</dbReference>
<evidence type="ECO:0000256" key="5">
    <source>
        <dbReference type="ARBA" id="ARBA00023136"/>
    </source>
</evidence>
<feature type="domain" description="ABC3 transporter permease C-terminal" evidence="8">
    <location>
        <begin position="705"/>
        <end position="811"/>
    </location>
</feature>
<evidence type="ECO:0000256" key="2">
    <source>
        <dbReference type="ARBA" id="ARBA00022475"/>
    </source>
</evidence>
<evidence type="ECO:0000313" key="10">
    <source>
        <dbReference type="Proteomes" id="UP000886721"/>
    </source>
</evidence>
<dbReference type="InterPro" id="IPR050250">
    <property type="entry name" value="Macrolide_Exporter_MacB"/>
</dbReference>
<gene>
    <name evidence="9" type="ORF">H9735_01520</name>
</gene>
<feature type="transmembrane region" description="Helical" evidence="7">
    <location>
        <begin position="788"/>
        <end position="815"/>
    </location>
</feature>
<protein>
    <submittedName>
        <fullName evidence="9">ABC transporter permease</fullName>
    </submittedName>
</protein>
<reference evidence="9" key="2">
    <citation type="submission" date="2021-04" db="EMBL/GenBank/DDBJ databases">
        <authorList>
            <person name="Gilroy R."/>
        </authorList>
    </citation>
    <scope>NUCLEOTIDE SEQUENCE</scope>
    <source>
        <strain evidence="9">CHK191-13928</strain>
    </source>
</reference>
<comment type="subcellular location">
    <subcellularLocation>
        <location evidence="1">Cell membrane</location>
        <topology evidence="1">Multi-pass membrane protein</topology>
    </subcellularLocation>
</comment>
<name>A0A9D1WTG9_9FIRM</name>
<feature type="transmembrane region" description="Helical" evidence="7">
    <location>
        <begin position="27"/>
        <end position="49"/>
    </location>
</feature>
<keyword evidence="3 7" id="KW-0812">Transmembrane</keyword>
<dbReference type="GO" id="GO:0005886">
    <property type="term" value="C:plasma membrane"/>
    <property type="evidence" value="ECO:0007669"/>
    <property type="project" value="UniProtKB-SubCell"/>
</dbReference>
<dbReference type="PANTHER" id="PTHR30572:SF4">
    <property type="entry name" value="ABC TRANSPORTER PERMEASE YTRF"/>
    <property type="match status" value="1"/>
</dbReference>
<evidence type="ECO:0000259" key="8">
    <source>
        <dbReference type="Pfam" id="PF02687"/>
    </source>
</evidence>
<dbReference type="InterPro" id="IPR003838">
    <property type="entry name" value="ABC3_permease_C"/>
</dbReference>
<keyword evidence="4 7" id="KW-1133">Transmembrane helix</keyword>
<feature type="transmembrane region" description="Helical" evidence="7">
    <location>
        <begin position="698"/>
        <end position="718"/>
    </location>
</feature>
<evidence type="ECO:0000256" key="7">
    <source>
        <dbReference type="SAM" id="Phobius"/>
    </source>
</evidence>
<feature type="transmembrane region" description="Helical" evidence="7">
    <location>
        <begin position="255"/>
        <end position="278"/>
    </location>
</feature>
<evidence type="ECO:0000256" key="3">
    <source>
        <dbReference type="ARBA" id="ARBA00022692"/>
    </source>
</evidence>
<organism evidence="9 10">
    <name type="scientific">Candidatus Anaerostipes excrementavium</name>
    <dbReference type="NCBI Taxonomy" id="2838463"/>
    <lineage>
        <taxon>Bacteria</taxon>
        <taxon>Bacillati</taxon>
        <taxon>Bacillota</taxon>
        <taxon>Clostridia</taxon>
        <taxon>Lachnospirales</taxon>
        <taxon>Lachnospiraceae</taxon>
        <taxon>Anaerostipes</taxon>
    </lineage>
</organism>
<feature type="transmembrane region" description="Helical" evidence="7">
    <location>
        <begin position="349"/>
        <end position="370"/>
    </location>
</feature>
<dbReference type="AlphaFoldDB" id="A0A9D1WTG9"/>
<comment type="similarity">
    <text evidence="6">Belongs to the ABC-4 integral membrane protein family.</text>
</comment>
<proteinExistence type="inferred from homology"/>
<keyword evidence="2" id="KW-1003">Cell membrane</keyword>
<dbReference type="EMBL" id="DXEM01000005">
    <property type="protein sequence ID" value="HIX66786.1"/>
    <property type="molecule type" value="Genomic_DNA"/>
</dbReference>
<feature type="transmembrane region" description="Helical" evidence="7">
    <location>
        <begin position="753"/>
        <end position="776"/>
    </location>
</feature>
<dbReference type="PANTHER" id="PTHR30572">
    <property type="entry name" value="MEMBRANE COMPONENT OF TRANSPORTER-RELATED"/>
    <property type="match status" value="1"/>
</dbReference>
<evidence type="ECO:0000256" key="6">
    <source>
        <dbReference type="ARBA" id="ARBA00038076"/>
    </source>
</evidence>
<dbReference type="Pfam" id="PF02687">
    <property type="entry name" value="FtsX"/>
    <property type="match status" value="2"/>
</dbReference>
<accession>A0A9D1WTG9</accession>
<reference evidence="9" key="1">
    <citation type="journal article" date="2021" name="PeerJ">
        <title>Extensive microbial diversity within the chicken gut microbiome revealed by metagenomics and culture.</title>
        <authorList>
            <person name="Gilroy R."/>
            <person name="Ravi A."/>
            <person name="Getino M."/>
            <person name="Pursley I."/>
            <person name="Horton D.L."/>
            <person name="Alikhan N.F."/>
            <person name="Baker D."/>
            <person name="Gharbi K."/>
            <person name="Hall N."/>
            <person name="Watson M."/>
            <person name="Adriaenssens E.M."/>
            <person name="Foster-Nyarko E."/>
            <person name="Jarju S."/>
            <person name="Secka A."/>
            <person name="Antonio M."/>
            <person name="Oren A."/>
            <person name="Chaudhuri R.R."/>
            <person name="La Ragione R."/>
            <person name="Hildebrand F."/>
            <person name="Pallen M.J."/>
        </authorList>
    </citation>
    <scope>NUCLEOTIDE SEQUENCE</scope>
    <source>
        <strain evidence="9">CHK191-13928</strain>
    </source>
</reference>
<evidence type="ECO:0000256" key="1">
    <source>
        <dbReference type="ARBA" id="ARBA00004651"/>
    </source>
</evidence>